<dbReference type="InterPro" id="IPR040768">
    <property type="entry name" value="Vid27_PH"/>
</dbReference>
<comment type="caution">
    <text evidence="5">The sequence shown here is derived from an EMBL/GenBank/DDBJ whole genome shotgun (WGS) entry which is preliminary data.</text>
</comment>
<protein>
    <submittedName>
        <fullName evidence="5">Vacuolar import and degradation protein 27</fullName>
        <ecNumber evidence="5">2.1.1.221</ecNumber>
    </submittedName>
</protein>
<dbReference type="Pfam" id="PF17747">
    <property type="entry name" value="VID27_PH"/>
    <property type="match status" value="1"/>
</dbReference>
<dbReference type="InterPro" id="IPR040458">
    <property type="entry name" value="Vid27"/>
</dbReference>
<evidence type="ECO:0000313" key="5">
    <source>
        <dbReference type="EMBL" id="KAL0574680.1"/>
    </source>
</evidence>
<dbReference type="InterPro" id="IPR011993">
    <property type="entry name" value="PH-like_dom_sf"/>
</dbReference>
<evidence type="ECO:0000259" key="2">
    <source>
        <dbReference type="Pfam" id="PF08553"/>
    </source>
</evidence>
<dbReference type="EMBL" id="JBAHYK010000377">
    <property type="protein sequence ID" value="KAL0574680.1"/>
    <property type="molecule type" value="Genomic_DNA"/>
</dbReference>
<proteinExistence type="predicted"/>
<sequence>MATVRRVPALEHNFQLVITRVFEEGDQELLEDEEETDEERVFLISEELEFRTGETDGEPTFIWRDLEGDVDEMYEYVATGTNAPTKAFFETCMYHAMYERKYRVNPDDVKDPKLDEFMWKPPTSNKPPPRRKVPVKAPSTSSVEEVPAPTPASPPKSGKGKSKAVVSELDSASTLVETEAELYYWEPEPHEFIHQGIVFARIVTQPGSYRFLITASTEDGPLLAHPVNPSMNPRWSGRMNSVTWNFVQEDKVDGWLFRFPSEEVYAKFMEVFTQCAWESLHQAPWDKLKEEDRNYVRSSNNEDVEMKDIEEEEEEDEVESELDPDQSDEEDEPEYEDEDAQPTLPGEANSQLVVGYKGDRSYVVRGSNIGVFAPSENQAVKYQATISKLSTPKGKEFKPKHLMLHDQDTKMIVMNPGEPNSLFSMDLERGKIVEEWKVHEDITVDHIAPDNKYAQMTPEQTLVGASHNALFRIDPRVSGNKMVDSQYKQYAGKNKFSGVATTSSGKLAVASEKGDIRLFDSIGKNAKTALPPLGDPIIGVDVTADGRWIVATTKTYLLLIDTKIGQGKYEGQLGFDRSFPAAAKPIPRRLTLRNEHVAYMNHDISFTPA</sequence>
<feature type="region of interest" description="Disordered" evidence="1">
    <location>
        <begin position="113"/>
        <end position="165"/>
    </location>
</feature>
<dbReference type="InterPro" id="IPR011044">
    <property type="entry name" value="Quino_amine_DH_bsu"/>
</dbReference>
<name>A0ABR3FH74_9AGAR</name>
<dbReference type="PANTHER" id="PTHR31913">
    <property type="entry name" value="VACUOLAR IMPORT AND DEGRADATION PROTEIN 27"/>
    <property type="match status" value="1"/>
</dbReference>
<feature type="domain" description="Vid27 PH-like" evidence="3">
    <location>
        <begin position="174"/>
        <end position="279"/>
    </location>
</feature>
<dbReference type="Proteomes" id="UP001465976">
    <property type="component" value="Unassembled WGS sequence"/>
</dbReference>
<feature type="domain" description="Vid27 N-terminal" evidence="4">
    <location>
        <begin position="1"/>
        <end position="117"/>
    </location>
</feature>
<gene>
    <name evidence="5" type="primary">vid27</name>
    <name evidence="5" type="ORF">V5O48_007296</name>
</gene>
<dbReference type="InterPro" id="IPR015943">
    <property type="entry name" value="WD40/YVTN_repeat-like_dom_sf"/>
</dbReference>
<evidence type="ECO:0000259" key="4">
    <source>
        <dbReference type="Pfam" id="PF17748"/>
    </source>
</evidence>
<feature type="non-terminal residue" evidence="5">
    <location>
        <position position="609"/>
    </location>
</feature>
<accession>A0ABR3FH74</accession>
<dbReference type="InterPro" id="IPR040979">
    <property type="entry name" value="Vid27_N"/>
</dbReference>
<feature type="compositionally biased region" description="Acidic residues" evidence="1">
    <location>
        <begin position="302"/>
        <end position="340"/>
    </location>
</feature>
<dbReference type="InterPro" id="IPR013863">
    <property type="entry name" value="VID27_C"/>
</dbReference>
<evidence type="ECO:0000259" key="3">
    <source>
        <dbReference type="Pfam" id="PF17747"/>
    </source>
</evidence>
<dbReference type="EC" id="2.1.1.221" evidence="5"/>
<keyword evidence="5" id="KW-0808">Transferase</keyword>
<dbReference type="Gene3D" id="2.130.10.10">
    <property type="entry name" value="YVTN repeat-like/Quinoprotein amine dehydrogenase"/>
    <property type="match status" value="1"/>
</dbReference>
<dbReference type="GO" id="GO:0052905">
    <property type="term" value="F:tRNA (guanosine(9)-N1)-methyltransferase activity"/>
    <property type="evidence" value="ECO:0007669"/>
    <property type="project" value="UniProtKB-EC"/>
</dbReference>
<organism evidence="5 6">
    <name type="scientific">Marasmius crinis-equi</name>
    <dbReference type="NCBI Taxonomy" id="585013"/>
    <lineage>
        <taxon>Eukaryota</taxon>
        <taxon>Fungi</taxon>
        <taxon>Dikarya</taxon>
        <taxon>Basidiomycota</taxon>
        <taxon>Agaricomycotina</taxon>
        <taxon>Agaricomycetes</taxon>
        <taxon>Agaricomycetidae</taxon>
        <taxon>Agaricales</taxon>
        <taxon>Marasmiineae</taxon>
        <taxon>Marasmiaceae</taxon>
        <taxon>Marasmius</taxon>
    </lineage>
</organism>
<dbReference type="Pfam" id="PF08553">
    <property type="entry name" value="VID27"/>
    <property type="match status" value="1"/>
</dbReference>
<evidence type="ECO:0000256" key="1">
    <source>
        <dbReference type="SAM" id="MobiDB-lite"/>
    </source>
</evidence>
<dbReference type="PANTHER" id="PTHR31913:SF0">
    <property type="entry name" value="VACUOLAR IMPORT AND DEGRADATION PROTEIN 27"/>
    <property type="match status" value="1"/>
</dbReference>
<feature type="region of interest" description="Disordered" evidence="1">
    <location>
        <begin position="291"/>
        <end position="351"/>
    </location>
</feature>
<keyword evidence="5" id="KW-0489">Methyltransferase</keyword>
<dbReference type="SUPFAM" id="SSF50969">
    <property type="entry name" value="YVTN repeat-like/Quinoprotein amine dehydrogenase"/>
    <property type="match status" value="1"/>
</dbReference>
<evidence type="ECO:0000313" key="6">
    <source>
        <dbReference type="Proteomes" id="UP001465976"/>
    </source>
</evidence>
<reference evidence="5 6" key="1">
    <citation type="submission" date="2024-02" db="EMBL/GenBank/DDBJ databases">
        <title>A draft genome for the cacao thread blight pathogen Marasmius crinis-equi.</title>
        <authorList>
            <person name="Cohen S.P."/>
            <person name="Baruah I.K."/>
            <person name="Amoako-Attah I."/>
            <person name="Bukari Y."/>
            <person name="Meinhardt L.W."/>
            <person name="Bailey B.A."/>
        </authorList>
    </citation>
    <scope>NUCLEOTIDE SEQUENCE [LARGE SCALE GENOMIC DNA]</scope>
    <source>
        <strain evidence="5 6">GH-76</strain>
    </source>
</reference>
<keyword evidence="6" id="KW-1185">Reference proteome</keyword>
<dbReference type="SUPFAM" id="SSF50729">
    <property type="entry name" value="PH domain-like"/>
    <property type="match status" value="1"/>
</dbReference>
<dbReference type="Pfam" id="PF17748">
    <property type="entry name" value="VID27_N"/>
    <property type="match status" value="1"/>
</dbReference>
<dbReference type="GO" id="GO:0032259">
    <property type="term" value="P:methylation"/>
    <property type="evidence" value="ECO:0007669"/>
    <property type="project" value="UniProtKB-KW"/>
</dbReference>
<feature type="domain" description="Vacuolar import/degradation Vid27 C-terminal" evidence="2">
    <location>
        <begin position="348"/>
        <end position="609"/>
    </location>
</feature>
<dbReference type="Gene3D" id="2.30.29.30">
    <property type="entry name" value="Pleckstrin-homology domain (PH domain)/Phosphotyrosine-binding domain (PTB)"/>
    <property type="match status" value="1"/>
</dbReference>